<gene>
    <name evidence="2" type="ordered locus">SACE_5938</name>
</gene>
<dbReference type="KEGG" id="sen:SACE_5938"/>
<organism evidence="2 3">
    <name type="scientific">Saccharopolyspora erythraea (strain ATCC 11635 / DSM 40517 / JCM 4748 / NBRC 13426 / NCIMB 8594 / NRRL 2338)</name>
    <dbReference type="NCBI Taxonomy" id="405948"/>
    <lineage>
        <taxon>Bacteria</taxon>
        <taxon>Bacillati</taxon>
        <taxon>Actinomycetota</taxon>
        <taxon>Actinomycetes</taxon>
        <taxon>Pseudonocardiales</taxon>
        <taxon>Pseudonocardiaceae</taxon>
        <taxon>Saccharopolyspora</taxon>
    </lineage>
</organism>
<dbReference type="EMBL" id="AM420293">
    <property type="protein sequence ID" value="CAM05121.1"/>
    <property type="molecule type" value="Genomic_DNA"/>
</dbReference>
<protein>
    <submittedName>
        <fullName evidence="2">Uncharacterized protein</fullName>
    </submittedName>
</protein>
<dbReference type="HOGENOM" id="CLU_3358289_0_0_11"/>
<dbReference type="STRING" id="405948.SACE_5938"/>
<feature type="region of interest" description="Disordered" evidence="1">
    <location>
        <begin position="1"/>
        <end position="36"/>
    </location>
</feature>
<dbReference type="Proteomes" id="UP000006728">
    <property type="component" value="Chromosome"/>
</dbReference>
<evidence type="ECO:0000313" key="3">
    <source>
        <dbReference type="Proteomes" id="UP000006728"/>
    </source>
</evidence>
<feature type="compositionally biased region" description="Basic and acidic residues" evidence="1">
    <location>
        <begin position="1"/>
        <end position="12"/>
    </location>
</feature>
<proteinExistence type="predicted"/>
<name>A4FM46_SACEN</name>
<reference evidence="2 3" key="1">
    <citation type="journal article" date="2007" name="Nat. Biotechnol.">
        <title>Complete genome sequence of the erythromycin-producing bacterium Saccharopolyspora erythraea NRRL23338.</title>
        <authorList>
            <person name="Oliynyk M."/>
            <person name="Samborskyy M."/>
            <person name="Lester J.B."/>
            <person name="Mironenko T."/>
            <person name="Scott N."/>
            <person name="Dickens S."/>
            <person name="Haydock S.F."/>
            <person name="Leadlay P.F."/>
        </authorList>
    </citation>
    <scope>NUCLEOTIDE SEQUENCE [LARGE SCALE GENOMIC DNA]</scope>
    <source>
        <strain evidence="3">ATCC 11635 / DSM 40517 / JCM 4748 / NBRC 13426 / NCIMB 8594 / NRRL 2338</strain>
    </source>
</reference>
<feature type="compositionally biased region" description="Low complexity" evidence="1">
    <location>
        <begin position="23"/>
        <end position="36"/>
    </location>
</feature>
<dbReference type="AlphaFoldDB" id="A4FM46"/>
<keyword evidence="3" id="KW-1185">Reference proteome</keyword>
<evidence type="ECO:0000313" key="2">
    <source>
        <dbReference type="EMBL" id="CAM05121.1"/>
    </source>
</evidence>
<sequence>MAGPRGGHDPACHGHGHRRRAAEATGATVTAVPGAD</sequence>
<evidence type="ECO:0000256" key="1">
    <source>
        <dbReference type="SAM" id="MobiDB-lite"/>
    </source>
</evidence>
<accession>A4FM46</accession>